<reference evidence="2" key="1">
    <citation type="submission" date="2022-11" db="UniProtKB">
        <authorList>
            <consortium name="WormBaseParasite"/>
        </authorList>
    </citation>
    <scope>IDENTIFICATION</scope>
</reference>
<name>A0A914ZPQ4_PARUN</name>
<keyword evidence="1" id="KW-1185">Reference proteome</keyword>
<dbReference type="AlphaFoldDB" id="A0A914ZPQ4"/>
<organism evidence="1 2">
    <name type="scientific">Parascaris univalens</name>
    <name type="common">Nematode worm</name>
    <dbReference type="NCBI Taxonomy" id="6257"/>
    <lineage>
        <taxon>Eukaryota</taxon>
        <taxon>Metazoa</taxon>
        <taxon>Ecdysozoa</taxon>
        <taxon>Nematoda</taxon>
        <taxon>Chromadorea</taxon>
        <taxon>Rhabditida</taxon>
        <taxon>Spirurina</taxon>
        <taxon>Ascaridomorpha</taxon>
        <taxon>Ascaridoidea</taxon>
        <taxon>Ascarididae</taxon>
        <taxon>Parascaris</taxon>
    </lineage>
</organism>
<dbReference type="WBParaSite" id="PgB13_g008_t01">
    <property type="protein sequence ID" value="PgB13_g008_t01"/>
    <property type="gene ID" value="PgB13_g008"/>
</dbReference>
<dbReference type="Proteomes" id="UP000887569">
    <property type="component" value="Unplaced"/>
</dbReference>
<proteinExistence type="predicted"/>
<sequence>KDERTFCSCYVELLPIAPTSSSSPSLQRRAPPHRSNAELLPIAPTSLRPHNKTFNSLADTCIEILNRLHSRRSKWPHQQNVFMCYHSSIICNRSIQAADMRIRHVGSGSSINIAIRAHRSSWPFVRTNLELESDSIYSIR</sequence>
<accession>A0A914ZPQ4</accession>
<protein>
    <submittedName>
        <fullName evidence="2">Uncharacterized protein</fullName>
    </submittedName>
</protein>
<evidence type="ECO:0000313" key="2">
    <source>
        <dbReference type="WBParaSite" id="PgB13_g008_t01"/>
    </source>
</evidence>
<evidence type="ECO:0000313" key="1">
    <source>
        <dbReference type="Proteomes" id="UP000887569"/>
    </source>
</evidence>